<reference evidence="8 9" key="1">
    <citation type="submission" date="2019-02" db="EMBL/GenBank/DDBJ databases">
        <title>Sequencing the genomes of 1000 actinobacteria strains.</title>
        <authorList>
            <person name="Klenk H.-P."/>
        </authorList>
    </citation>
    <scope>NUCLEOTIDE SEQUENCE [LARGE SCALE GENOMIC DNA]</scope>
    <source>
        <strain evidence="8 9">DSM 17364</strain>
    </source>
</reference>
<dbReference type="InterPro" id="IPR035906">
    <property type="entry name" value="MetI-like_sf"/>
</dbReference>
<dbReference type="SUPFAM" id="SSF161098">
    <property type="entry name" value="MetI-like"/>
    <property type="match status" value="1"/>
</dbReference>
<dbReference type="GO" id="GO:0031460">
    <property type="term" value="P:glycine betaine transport"/>
    <property type="evidence" value="ECO:0007669"/>
    <property type="project" value="TreeGrafter"/>
</dbReference>
<evidence type="ECO:0000256" key="3">
    <source>
        <dbReference type="ARBA" id="ARBA00022692"/>
    </source>
</evidence>
<keyword evidence="9" id="KW-1185">Reference proteome</keyword>
<dbReference type="CDD" id="cd06261">
    <property type="entry name" value="TM_PBP2"/>
    <property type="match status" value="1"/>
</dbReference>
<sequence length="242" mass="24981">MDILAWLTDPSNWDGVGSIPHQVLIHLIYSIVVLAVATVIAVPLGVFVGHTGRGESLIMGSVNAMRALPTLGLLILLVLLIAPTISNSLAFVVPSLVVLVLLAVPPILSGVASGIRAIDRSVIDAARGMGFSTAQIIWRIELPCALPLTLSGVRGATLQVVSTATVAAYVSLDGLGRFIIDGRAGNDYAQMAGGAIVLALLAILLEAAFAGLGRVAISRGLTRRMPAHPAPKATAPRPRATA</sequence>
<feature type="transmembrane region" description="Helical" evidence="6">
    <location>
        <begin position="91"/>
        <end position="111"/>
    </location>
</feature>
<dbReference type="InterPro" id="IPR051204">
    <property type="entry name" value="ABC_transp_perm/SBD"/>
</dbReference>
<dbReference type="RefSeq" id="WP_130451424.1">
    <property type="nucleotide sequence ID" value="NZ_SHLA01000001.1"/>
</dbReference>
<gene>
    <name evidence="8" type="ORF">EV380_2519</name>
</gene>
<dbReference type="EMBL" id="SHLA01000001">
    <property type="protein sequence ID" value="RZU62914.1"/>
    <property type="molecule type" value="Genomic_DNA"/>
</dbReference>
<feature type="transmembrane region" description="Helical" evidence="6">
    <location>
        <begin position="160"/>
        <end position="180"/>
    </location>
</feature>
<feature type="transmembrane region" description="Helical" evidence="6">
    <location>
        <begin position="67"/>
        <end position="85"/>
    </location>
</feature>
<comment type="subcellular location">
    <subcellularLocation>
        <location evidence="6">Cell membrane</location>
        <topology evidence="6">Multi-pass membrane protein</topology>
    </subcellularLocation>
    <subcellularLocation>
        <location evidence="1">Membrane</location>
        <topology evidence="1">Multi-pass membrane protein</topology>
    </subcellularLocation>
</comment>
<evidence type="ECO:0000256" key="1">
    <source>
        <dbReference type="ARBA" id="ARBA00004141"/>
    </source>
</evidence>
<proteinExistence type="inferred from homology"/>
<evidence type="ECO:0000256" key="2">
    <source>
        <dbReference type="ARBA" id="ARBA00022448"/>
    </source>
</evidence>
<comment type="similarity">
    <text evidence="6">Belongs to the binding-protein-dependent transport system permease family.</text>
</comment>
<evidence type="ECO:0000313" key="9">
    <source>
        <dbReference type="Proteomes" id="UP000292685"/>
    </source>
</evidence>
<protein>
    <submittedName>
        <fullName evidence="8">Osmoprotectant transport system permease protein</fullName>
    </submittedName>
</protein>
<dbReference type="AlphaFoldDB" id="A0A4Q8AFC3"/>
<evidence type="ECO:0000259" key="7">
    <source>
        <dbReference type="PROSITE" id="PS50928"/>
    </source>
</evidence>
<dbReference type="GO" id="GO:0055085">
    <property type="term" value="P:transmembrane transport"/>
    <property type="evidence" value="ECO:0007669"/>
    <property type="project" value="InterPro"/>
</dbReference>
<dbReference type="Pfam" id="PF00528">
    <property type="entry name" value="BPD_transp_1"/>
    <property type="match status" value="1"/>
</dbReference>
<evidence type="ECO:0000256" key="6">
    <source>
        <dbReference type="RuleBase" id="RU363032"/>
    </source>
</evidence>
<dbReference type="PANTHER" id="PTHR30177">
    <property type="entry name" value="GLYCINE BETAINE/L-PROLINE TRANSPORT SYSTEM PERMEASE PROTEIN PROW"/>
    <property type="match status" value="1"/>
</dbReference>
<keyword evidence="5 6" id="KW-0472">Membrane</keyword>
<evidence type="ECO:0000256" key="4">
    <source>
        <dbReference type="ARBA" id="ARBA00022989"/>
    </source>
</evidence>
<dbReference type="GO" id="GO:0005886">
    <property type="term" value="C:plasma membrane"/>
    <property type="evidence" value="ECO:0007669"/>
    <property type="project" value="UniProtKB-SubCell"/>
</dbReference>
<keyword evidence="3 6" id="KW-0812">Transmembrane</keyword>
<dbReference type="InterPro" id="IPR000515">
    <property type="entry name" value="MetI-like"/>
</dbReference>
<dbReference type="Proteomes" id="UP000292685">
    <property type="component" value="Unassembled WGS sequence"/>
</dbReference>
<organism evidence="8 9">
    <name type="scientific">Zhihengliuella halotolerans</name>
    <dbReference type="NCBI Taxonomy" id="370736"/>
    <lineage>
        <taxon>Bacteria</taxon>
        <taxon>Bacillati</taxon>
        <taxon>Actinomycetota</taxon>
        <taxon>Actinomycetes</taxon>
        <taxon>Micrococcales</taxon>
        <taxon>Micrococcaceae</taxon>
        <taxon>Zhihengliuella</taxon>
    </lineage>
</organism>
<name>A0A4Q8AFC3_9MICC</name>
<accession>A0A4Q8AFC3</accession>
<evidence type="ECO:0000256" key="5">
    <source>
        <dbReference type="ARBA" id="ARBA00023136"/>
    </source>
</evidence>
<feature type="transmembrane region" description="Helical" evidence="6">
    <location>
        <begin position="192"/>
        <end position="217"/>
    </location>
</feature>
<evidence type="ECO:0000313" key="8">
    <source>
        <dbReference type="EMBL" id="RZU62914.1"/>
    </source>
</evidence>
<comment type="caution">
    <text evidence="8">The sequence shown here is derived from an EMBL/GenBank/DDBJ whole genome shotgun (WGS) entry which is preliminary data.</text>
</comment>
<dbReference type="OrthoDB" id="5244012at2"/>
<dbReference type="PROSITE" id="PS50928">
    <property type="entry name" value="ABC_TM1"/>
    <property type="match status" value="1"/>
</dbReference>
<feature type="transmembrane region" description="Helical" evidence="6">
    <location>
        <begin position="23"/>
        <end position="47"/>
    </location>
</feature>
<dbReference type="PANTHER" id="PTHR30177:SF33">
    <property type="entry name" value="POSSIBLE OSMOPROTECTANT (GLYCINE BETAINE_CARNITINE_CHOLINE_L-PROLINE) TRANSPORT INTEGRAL MEMBRANE PROTEIN ABC TRANSPORTER PROZ"/>
    <property type="match status" value="1"/>
</dbReference>
<keyword evidence="4 6" id="KW-1133">Transmembrane helix</keyword>
<feature type="domain" description="ABC transmembrane type-1" evidence="7">
    <location>
        <begin position="27"/>
        <end position="209"/>
    </location>
</feature>
<dbReference type="Gene3D" id="1.10.3720.10">
    <property type="entry name" value="MetI-like"/>
    <property type="match status" value="1"/>
</dbReference>
<keyword evidence="2 6" id="KW-0813">Transport</keyword>